<dbReference type="OrthoDB" id="145485at2"/>
<name>A0A2U3AQ22_9BACL</name>
<dbReference type="PANTHER" id="PTHR34697">
    <property type="entry name" value="PHOSPHATIDYLGLYCEROL LYSYLTRANSFERASE"/>
    <property type="match status" value="1"/>
</dbReference>
<dbReference type="RefSeq" id="WP_109304798.1">
    <property type="nucleotide sequence ID" value="NZ_BJUF01000002.1"/>
</dbReference>
<dbReference type="Pfam" id="PF09924">
    <property type="entry name" value="LPG_synthase_C"/>
    <property type="match status" value="1"/>
</dbReference>
<feature type="transmembrane region" description="Helical" evidence="7">
    <location>
        <begin position="161"/>
        <end position="179"/>
    </location>
</feature>
<evidence type="ECO:0000313" key="9">
    <source>
        <dbReference type="EMBL" id="PWI26627.1"/>
    </source>
</evidence>
<feature type="transmembrane region" description="Helical" evidence="7">
    <location>
        <begin position="414"/>
        <end position="431"/>
    </location>
</feature>
<evidence type="ECO:0000256" key="6">
    <source>
        <dbReference type="ARBA" id="ARBA00023136"/>
    </source>
</evidence>
<feature type="transmembrane region" description="Helical" evidence="7">
    <location>
        <begin position="199"/>
        <end position="220"/>
    </location>
</feature>
<feature type="transmembrane region" description="Helical" evidence="7">
    <location>
        <begin position="134"/>
        <end position="154"/>
    </location>
</feature>
<proteinExistence type="inferred from homology"/>
<evidence type="ECO:0000256" key="3">
    <source>
        <dbReference type="ARBA" id="ARBA00022679"/>
    </source>
</evidence>
<dbReference type="GO" id="GO:0050071">
    <property type="term" value="F:phosphatidylglycerol lysyltransferase activity"/>
    <property type="evidence" value="ECO:0007669"/>
    <property type="project" value="UniProtKB-EC"/>
</dbReference>
<evidence type="ECO:0000256" key="2">
    <source>
        <dbReference type="ARBA" id="ARBA00022475"/>
    </source>
</evidence>
<feature type="transmembrane region" description="Helical" evidence="7">
    <location>
        <begin position="357"/>
        <end position="377"/>
    </location>
</feature>
<feature type="transmembrane region" description="Helical" evidence="7">
    <location>
        <begin position="52"/>
        <end position="74"/>
    </location>
</feature>
<feature type="transmembrane region" description="Helical" evidence="7">
    <location>
        <begin position="95"/>
        <end position="114"/>
    </location>
</feature>
<dbReference type="GO" id="GO:0005886">
    <property type="term" value="C:plasma membrane"/>
    <property type="evidence" value="ECO:0007669"/>
    <property type="project" value="UniProtKB-SubCell"/>
</dbReference>
<comment type="caution">
    <text evidence="9">The sequence shown here is derived from an EMBL/GenBank/DDBJ whole genome shotgun (WGS) entry which is preliminary data.</text>
</comment>
<dbReference type="InterPro" id="IPR024320">
    <property type="entry name" value="LPG_synthase_C"/>
</dbReference>
<evidence type="ECO:0000256" key="1">
    <source>
        <dbReference type="ARBA" id="ARBA00004651"/>
    </source>
</evidence>
<feature type="transmembrane region" description="Helical" evidence="7">
    <location>
        <begin position="12"/>
        <end position="32"/>
    </location>
</feature>
<dbReference type="EC" id="2.3.2.3" evidence="7"/>
<dbReference type="InterPro" id="IPR051211">
    <property type="entry name" value="PG_lysyltransferase"/>
</dbReference>
<accession>A0A2U3AQ22</accession>
<dbReference type="InterPro" id="IPR022791">
    <property type="entry name" value="L-PG_synthase/AglD"/>
</dbReference>
<comment type="catalytic activity">
    <reaction evidence="7">
        <text>L-lysyl-tRNA(Lys) + a 1,2-diacyl-sn-glycero-3-phospho-(1'-sn-glycerol) = a 1,2-diacyl-sn-glycero-3-phospho-1'-(3'-O-L-lysyl)-sn-glycerol + tRNA(Lys)</text>
        <dbReference type="Rhea" id="RHEA:10668"/>
        <dbReference type="Rhea" id="RHEA-COMP:9696"/>
        <dbReference type="Rhea" id="RHEA-COMP:9697"/>
        <dbReference type="ChEBI" id="CHEBI:64716"/>
        <dbReference type="ChEBI" id="CHEBI:75792"/>
        <dbReference type="ChEBI" id="CHEBI:78442"/>
        <dbReference type="ChEBI" id="CHEBI:78529"/>
        <dbReference type="EC" id="2.3.2.3"/>
    </reaction>
</comment>
<evidence type="ECO:0000256" key="5">
    <source>
        <dbReference type="ARBA" id="ARBA00022989"/>
    </source>
</evidence>
<keyword evidence="2" id="KW-1003">Cell membrane</keyword>
<evidence type="ECO:0000313" key="10">
    <source>
        <dbReference type="Proteomes" id="UP000245938"/>
    </source>
</evidence>
<reference evidence="9 10" key="1">
    <citation type="submission" date="2018-05" db="EMBL/GenBank/DDBJ databases">
        <title>Kurthia sibirica genome sequence.</title>
        <authorList>
            <person name="Maclea K.S."/>
            <person name="Goen A.E."/>
        </authorList>
    </citation>
    <scope>NUCLEOTIDE SEQUENCE [LARGE SCALE GENOMIC DNA]</scope>
    <source>
        <strain evidence="9 10">ATCC 49154</strain>
    </source>
</reference>
<feature type="transmembrane region" description="Helical" evidence="7">
    <location>
        <begin position="232"/>
        <end position="262"/>
    </location>
</feature>
<evidence type="ECO:0000259" key="8">
    <source>
        <dbReference type="Pfam" id="PF09924"/>
    </source>
</evidence>
<keyword evidence="4 7" id="KW-0812">Transmembrane</keyword>
<keyword evidence="7" id="KW-0443">Lipid metabolism</keyword>
<protein>
    <recommendedName>
        <fullName evidence="7">Phosphatidylglycerol lysyltransferase</fullName>
        <ecNumber evidence="7">2.3.2.3</ecNumber>
    </recommendedName>
    <alternativeName>
        <fullName evidence="7">Lysylphosphatidylglycerol synthase</fullName>
    </alternativeName>
</protein>
<sequence>MKVNRTKIFQWLKIILPILLMLFAIHEIGKIIKEANGEKIASELGAIDVRTLALIAIIPLILAFPMFFYDYFIVKKLQLKIPIKRLLKESLIINSFSNLIGFGGLVGVLLRTHYFKKPEMDNTTFFKMIASVTLYYLAGISLFADLLLLFFWDLKLFAEHPFLLAVAGFIGLYTPFLFVKAAIQFYRKKATGKQILGDFALIGVSVIEWLGAFCMLVILTKLLHIDVALIELWPTFVIASAAGIVSMIPGGLGSFDLVFIWGATSLNIPSESVLVLLLFYRIGYYVIPFIAGLLLFIRDIWGSFNVGYNKIPNALLEKTTHIVSTALVFLAGMALLISSAAPGAVEKLKYVREIMTLPFVNMSHQISVITGFLLLALSNGISYKDKRSFKLTLFVLIFAAALFILKGVQYRQALFMLFIAVLLYLSKNRFYRKSYVETWGRSILNTVIIGMIIVGYLILGILAHEDSAFKLSDKIQALLITDSGDLFRSAAIGIAVIIIVVIVEGWMRRRAQFKKTSMASIQLEVIEHIQRYGGKELTNFIQYEEQFVFWNTERTVLFPYRVSADKLIVLGDLIGEQQHFKKAVEEFIDFADLYGYTPVFYEVSDQFIPYLYGYGYNFFRLGEEGYVDIKGEFMDDFSKFKFERISTEMAEAGYQYELLKAPFTHEFALQLDELSKKWRKYENQSTQIFLDENTLNHSSIAIIRNREHQIVAFANLTPYYDHMETISISVLRSMHSELPQQAMDYLLTNILLSAKEEGYSRINVGMTYMKHVGVSKYAGVSEKIAAQILVDGQEPRYQHDMQDTKENYANSWSPKYIAYRKRVFLPFTMIQIMMLIGDNKFSNFRNQITAARNSRKRT</sequence>
<keyword evidence="5 7" id="KW-1133">Transmembrane helix</keyword>
<dbReference type="GO" id="GO:0055091">
    <property type="term" value="P:phospholipid homeostasis"/>
    <property type="evidence" value="ECO:0007669"/>
    <property type="project" value="TreeGrafter"/>
</dbReference>
<dbReference type="Proteomes" id="UP000245938">
    <property type="component" value="Unassembled WGS sequence"/>
</dbReference>
<keyword evidence="10" id="KW-1185">Reference proteome</keyword>
<organism evidence="9 10">
    <name type="scientific">Kurthia sibirica</name>
    <dbReference type="NCBI Taxonomy" id="202750"/>
    <lineage>
        <taxon>Bacteria</taxon>
        <taxon>Bacillati</taxon>
        <taxon>Bacillota</taxon>
        <taxon>Bacilli</taxon>
        <taxon>Bacillales</taxon>
        <taxon>Caryophanaceae</taxon>
        <taxon>Kurthia</taxon>
    </lineage>
</organism>
<feature type="domain" description="Phosphatidylglycerol lysyltransferase C-terminal" evidence="8">
    <location>
        <begin position="529"/>
        <end position="819"/>
    </location>
</feature>
<dbReference type="Pfam" id="PF03706">
    <property type="entry name" value="LPG_synthase_TM"/>
    <property type="match status" value="1"/>
</dbReference>
<dbReference type="AlphaFoldDB" id="A0A2U3AQ22"/>
<gene>
    <name evidence="7 9" type="primary">mprF</name>
    <name evidence="9" type="ORF">DEX24_02360</name>
</gene>
<keyword evidence="3 7" id="KW-0808">Transferase</keyword>
<comment type="subcellular location">
    <subcellularLocation>
        <location evidence="1 7">Cell membrane</location>
        <topology evidence="1 7">Multi-pass membrane protein</topology>
    </subcellularLocation>
</comment>
<dbReference type="PANTHER" id="PTHR34697:SF2">
    <property type="entry name" value="PHOSPHATIDYLGLYCEROL LYSYLTRANSFERASE"/>
    <property type="match status" value="1"/>
</dbReference>
<feature type="transmembrane region" description="Helical" evidence="7">
    <location>
        <begin position="389"/>
        <end position="408"/>
    </location>
</feature>
<keyword evidence="7" id="KW-0046">Antibiotic resistance</keyword>
<feature type="transmembrane region" description="Helical" evidence="7">
    <location>
        <begin position="282"/>
        <end position="301"/>
    </location>
</feature>
<dbReference type="EMBL" id="QFVR01000002">
    <property type="protein sequence ID" value="PWI26627.1"/>
    <property type="molecule type" value="Genomic_DNA"/>
</dbReference>
<comment type="function">
    <text evidence="7">Catalyzes the transfer of a lysyl group from L-lysyl-tRNA(Lys) to membrane-bound phosphatidylglycerol (PG), which produces lysylphosphatidylglycerol (LPG), a major component of the bacterial membrane with a positive net charge. LPG synthesis contributes to bacterial virulence as it is involved in the resistance mechanism against cationic antimicrobial peptides (CAMP) produces by the host's immune system (defensins, cathelicidins) and by the competing microorganisms.</text>
</comment>
<evidence type="ECO:0000256" key="4">
    <source>
        <dbReference type="ARBA" id="ARBA00022692"/>
    </source>
</evidence>
<keyword evidence="6 7" id="KW-0472">Membrane</keyword>
<feature type="transmembrane region" description="Helical" evidence="7">
    <location>
        <begin position="443"/>
        <end position="463"/>
    </location>
</feature>
<dbReference type="GO" id="GO:0046677">
    <property type="term" value="P:response to antibiotic"/>
    <property type="evidence" value="ECO:0007669"/>
    <property type="project" value="UniProtKB-KW"/>
</dbReference>
<feature type="transmembrane region" description="Helical" evidence="7">
    <location>
        <begin position="322"/>
        <end position="345"/>
    </location>
</feature>
<evidence type="ECO:0000256" key="7">
    <source>
        <dbReference type="RuleBase" id="RU363042"/>
    </source>
</evidence>
<dbReference type="GO" id="GO:0006629">
    <property type="term" value="P:lipid metabolic process"/>
    <property type="evidence" value="ECO:0007669"/>
    <property type="project" value="UniProtKB-KW"/>
</dbReference>
<comment type="similarity">
    <text evidence="7">Belongs to the LPG synthase family.</text>
</comment>
<feature type="transmembrane region" description="Helical" evidence="7">
    <location>
        <begin position="486"/>
        <end position="507"/>
    </location>
</feature>
<dbReference type="NCBIfam" id="NF033480">
    <property type="entry name" value="bifunc_MprF"/>
    <property type="match status" value="1"/>
</dbReference>